<dbReference type="GO" id="GO:0051287">
    <property type="term" value="F:NAD binding"/>
    <property type="evidence" value="ECO:0007669"/>
    <property type="project" value="InterPro"/>
</dbReference>
<comment type="similarity">
    <text evidence="3">Belongs to the D-isomer specific 2-hydroxyacid dehydrogenase family.</text>
</comment>
<dbReference type="GO" id="GO:0030267">
    <property type="term" value="F:glyoxylate reductase (NADPH) activity"/>
    <property type="evidence" value="ECO:0007669"/>
    <property type="project" value="TreeGrafter"/>
</dbReference>
<accession>A0A811UNW0</accession>
<feature type="domain" description="D-isomer specific 2-hydroxyacid dehydrogenase catalytic" evidence="4">
    <location>
        <begin position="11"/>
        <end position="320"/>
    </location>
</feature>
<dbReference type="FunFam" id="3.40.50.720:FF:000026">
    <property type="entry name" value="Glyoxylate/hydroxypyruvate reductase B"/>
    <property type="match status" value="1"/>
</dbReference>
<evidence type="ECO:0000256" key="1">
    <source>
        <dbReference type="ARBA" id="ARBA00023002"/>
    </source>
</evidence>
<dbReference type="OrthoDB" id="298012at2759"/>
<dbReference type="InterPro" id="IPR029753">
    <property type="entry name" value="D-isomer_DH_CS"/>
</dbReference>
<dbReference type="InterPro" id="IPR006139">
    <property type="entry name" value="D-isomer_2_OHA_DH_cat_dom"/>
</dbReference>
<comment type="caution">
    <text evidence="6">The sequence shown here is derived from an EMBL/GenBank/DDBJ whole genome shotgun (WGS) entry which is preliminary data.</text>
</comment>
<dbReference type="PROSITE" id="PS00671">
    <property type="entry name" value="D_2_HYDROXYACID_DH_3"/>
    <property type="match status" value="1"/>
</dbReference>
<dbReference type="Pfam" id="PF00389">
    <property type="entry name" value="2-Hacid_dh"/>
    <property type="match status" value="1"/>
</dbReference>
<dbReference type="Proteomes" id="UP000606786">
    <property type="component" value="Unassembled WGS sequence"/>
</dbReference>
<dbReference type="InterPro" id="IPR050223">
    <property type="entry name" value="D-isomer_2-hydroxyacid_DH"/>
</dbReference>
<dbReference type="InterPro" id="IPR036291">
    <property type="entry name" value="NAD(P)-bd_dom_sf"/>
</dbReference>
<evidence type="ECO:0000259" key="4">
    <source>
        <dbReference type="Pfam" id="PF00389"/>
    </source>
</evidence>
<dbReference type="GO" id="GO:0008465">
    <property type="term" value="F:hydroxypyruvate reductase (NADH) activity"/>
    <property type="evidence" value="ECO:0007669"/>
    <property type="project" value="TreeGrafter"/>
</dbReference>
<dbReference type="SUPFAM" id="SSF51735">
    <property type="entry name" value="NAD(P)-binding Rossmann-fold domains"/>
    <property type="match status" value="1"/>
</dbReference>
<protein>
    <recommendedName>
        <fullName evidence="2">Glyoxylate reductase/hydroxypyruvate reductase</fullName>
    </recommendedName>
</protein>
<dbReference type="PANTHER" id="PTHR10996">
    <property type="entry name" value="2-HYDROXYACID DEHYDROGENASE-RELATED"/>
    <property type="match status" value="1"/>
</dbReference>
<reference evidence="6" key="1">
    <citation type="submission" date="2020-11" db="EMBL/GenBank/DDBJ databases">
        <authorList>
            <person name="Whitehead M."/>
        </authorList>
    </citation>
    <scope>NUCLEOTIDE SEQUENCE</scope>
    <source>
        <strain evidence="6">EGII</strain>
    </source>
</reference>
<name>A0A811UNW0_CERCA</name>
<dbReference type="CDD" id="cd05301">
    <property type="entry name" value="GDH"/>
    <property type="match status" value="1"/>
</dbReference>
<keyword evidence="7" id="KW-1185">Reference proteome</keyword>
<dbReference type="PANTHER" id="PTHR10996:SF119">
    <property type="entry name" value="FI03731P-RELATED"/>
    <property type="match status" value="1"/>
</dbReference>
<dbReference type="EMBL" id="CAJHJT010000012">
    <property type="protein sequence ID" value="CAD6999477.1"/>
    <property type="molecule type" value="Genomic_DNA"/>
</dbReference>
<evidence type="ECO:0000256" key="3">
    <source>
        <dbReference type="RuleBase" id="RU003719"/>
    </source>
</evidence>
<evidence type="ECO:0000256" key="2">
    <source>
        <dbReference type="ARBA" id="ARBA00073306"/>
    </source>
</evidence>
<evidence type="ECO:0000259" key="5">
    <source>
        <dbReference type="Pfam" id="PF02826"/>
    </source>
</evidence>
<evidence type="ECO:0000313" key="7">
    <source>
        <dbReference type="Proteomes" id="UP000606786"/>
    </source>
</evidence>
<dbReference type="SUPFAM" id="SSF52283">
    <property type="entry name" value="Formate/glycerate dehydrogenase catalytic domain-like"/>
    <property type="match status" value="1"/>
</dbReference>
<keyword evidence="1 3" id="KW-0560">Oxidoreductase</keyword>
<gene>
    <name evidence="6" type="ORF">CCAP1982_LOCUS8001</name>
</gene>
<feature type="domain" description="D-isomer specific 2-hydroxyacid dehydrogenase NAD-binding" evidence="5">
    <location>
        <begin position="117"/>
        <end position="293"/>
    </location>
</feature>
<dbReference type="Gene3D" id="3.40.50.720">
    <property type="entry name" value="NAD(P)-binding Rossmann-like Domain"/>
    <property type="match status" value="2"/>
</dbReference>
<proteinExistence type="inferred from homology"/>
<dbReference type="AlphaFoldDB" id="A0A811UNW0"/>
<dbReference type="GO" id="GO:0005829">
    <property type="term" value="C:cytosol"/>
    <property type="evidence" value="ECO:0007669"/>
    <property type="project" value="TreeGrafter"/>
</dbReference>
<organism evidence="6 7">
    <name type="scientific">Ceratitis capitata</name>
    <name type="common">Mediterranean fruit fly</name>
    <name type="synonym">Tephritis capitata</name>
    <dbReference type="NCBI Taxonomy" id="7213"/>
    <lineage>
        <taxon>Eukaryota</taxon>
        <taxon>Metazoa</taxon>
        <taxon>Ecdysozoa</taxon>
        <taxon>Arthropoda</taxon>
        <taxon>Hexapoda</taxon>
        <taxon>Insecta</taxon>
        <taxon>Pterygota</taxon>
        <taxon>Neoptera</taxon>
        <taxon>Endopterygota</taxon>
        <taxon>Diptera</taxon>
        <taxon>Brachycera</taxon>
        <taxon>Muscomorpha</taxon>
        <taxon>Tephritoidea</taxon>
        <taxon>Tephritidae</taxon>
        <taxon>Ceratitis</taxon>
        <taxon>Ceratitis</taxon>
    </lineage>
</organism>
<dbReference type="Pfam" id="PF02826">
    <property type="entry name" value="2-Hacid_dh_C"/>
    <property type="match status" value="1"/>
</dbReference>
<sequence length="325" mass="35269">MSSVTRPLHKVLVSHPSVPKAALDLLQQRGCETIVCESVPPLRAEIIRKVPGVDAIFWAHYQPLNGEILDAAGKQLKAVSTMSSGLDYADIAEFKRRQVPLGHTPGIVKNSVADLAVGLMISAGRHFHAGRKEIENSLWRTEQIIWLMGQEVRGSVVGFLGFGGVGQAIAKRLQGWDAAKFIYHTRTQRENPYGAVYVSFAELLRESDFLVVACPLTPETREKFDADAFKAMKPNCVFVNVGRGGIVDQPALVNALKTGEIAAAGLDVMTPEPLPANDPLLQLPNCVVIPHLGTQTMQTTIEMSLTAANNILNALEGKPMICPAY</sequence>
<evidence type="ECO:0000313" key="6">
    <source>
        <dbReference type="EMBL" id="CAD6999477.1"/>
    </source>
</evidence>
<dbReference type="InterPro" id="IPR006140">
    <property type="entry name" value="D-isomer_DH_NAD-bd"/>
</dbReference>